<dbReference type="Proteomes" id="UP000637578">
    <property type="component" value="Unassembled WGS sequence"/>
</dbReference>
<feature type="transmembrane region" description="Helical" evidence="7">
    <location>
        <begin position="116"/>
        <end position="136"/>
    </location>
</feature>
<comment type="similarity">
    <text evidence="2">Belongs to the EamA transporter family.</text>
</comment>
<dbReference type="PANTHER" id="PTHR32322:SF2">
    <property type="entry name" value="EAMA DOMAIN-CONTAINING PROTEIN"/>
    <property type="match status" value="1"/>
</dbReference>
<dbReference type="SUPFAM" id="SSF103481">
    <property type="entry name" value="Multidrug resistance efflux transporter EmrE"/>
    <property type="match status" value="2"/>
</dbReference>
<evidence type="ECO:0000256" key="5">
    <source>
        <dbReference type="ARBA" id="ARBA00023136"/>
    </source>
</evidence>
<proteinExistence type="inferred from homology"/>
<dbReference type="EMBL" id="BMMK01000007">
    <property type="protein sequence ID" value="GGM49334.1"/>
    <property type="molecule type" value="Genomic_DNA"/>
</dbReference>
<dbReference type="InterPro" id="IPR050638">
    <property type="entry name" value="AA-Vitamin_Transporters"/>
</dbReference>
<feature type="transmembrane region" description="Helical" evidence="7">
    <location>
        <begin position="142"/>
        <end position="161"/>
    </location>
</feature>
<organism evidence="9 10">
    <name type="scientific">Longimycelium tulufanense</name>
    <dbReference type="NCBI Taxonomy" id="907463"/>
    <lineage>
        <taxon>Bacteria</taxon>
        <taxon>Bacillati</taxon>
        <taxon>Actinomycetota</taxon>
        <taxon>Actinomycetes</taxon>
        <taxon>Pseudonocardiales</taxon>
        <taxon>Pseudonocardiaceae</taxon>
        <taxon>Longimycelium</taxon>
    </lineage>
</organism>
<feature type="domain" description="EamA" evidence="8">
    <location>
        <begin position="143"/>
        <end position="276"/>
    </location>
</feature>
<comment type="subcellular location">
    <subcellularLocation>
        <location evidence="1">Membrane</location>
        <topology evidence="1">Multi-pass membrane protein</topology>
    </subcellularLocation>
</comment>
<evidence type="ECO:0000313" key="9">
    <source>
        <dbReference type="EMBL" id="GGM49334.1"/>
    </source>
</evidence>
<feature type="transmembrane region" description="Helical" evidence="7">
    <location>
        <begin position="173"/>
        <end position="192"/>
    </location>
</feature>
<reference evidence="9" key="2">
    <citation type="submission" date="2020-09" db="EMBL/GenBank/DDBJ databases">
        <authorList>
            <person name="Sun Q."/>
            <person name="Zhou Y."/>
        </authorList>
    </citation>
    <scope>NUCLEOTIDE SEQUENCE</scope>
    <source>
        <strain evidence="9">CGMCC 4.5737</strain>
    </source>
</reference>
<name>A0A8J3FTG0_9PSEU</name>
<comment type="caution">
    <text evidence="9">The sequence shown here is derived from an EMBL/GenBank/DDBJ whole genome shotgun (WGS) entry which is preliminary data.</text>
</comment>
<feature type="transmembrane region" description="Helical" evidence="7">
    <location>
        <begin position="89"/>
        <end position="109"/>
    </location>
</feature>
<feature type="transmembrane region" description="Helical" evidence="7">
    <location>
        <begin position="59"/>
        <end position="77"/>
    </location>
</feature>
<dbReference type="InterPro" id="IPR000620">
    <property type="entry name" value="EamA_dom"/>
</dbReference>
<dbReference type="Gene3D" id="1.10.3730.20">
    <property type="match status" value="1"/>
</dbReference>
<dbReference type="RefSeq" id="WP_189056286.1">
    <property type="nucleotide sequence ID" value="NZ_BMMK01000007.1"/>
</dbReference>
<keyword evidence="5 7" id="KW-0472">Membrane</keyword>
<evidence type="ECO:0000256" key="3">
    <source>
        <dbReference type="ARBA" id="ARBA00022692"/>
    </source>
</evidence>
<evidence type="ECO:0000256" key="6">
    <source>
        <dbReference type="SAM" id="MobiDB-lite"/>
    </source>
</evidence>
<feature type="domain" description="EamA" evidence="8">
    <location>
        <begin position="18"/>
        <end position="132"/>
    </location>
</feature>
<accession>A0A8J3FTG0</accession>
<keyword evidence="3 7" id="KW-0812">Transmembrane</keyword>
<feature type="region of interest" description="Disordered" evidence="6">
    <location>
        <begin position="287"/>
        <end position="338"/>
    </location>
</feature>
<sequence length="433" mass="44702">MSTVGLLIRTGMGPALMGTAFLVAATTLPPTPLWNAVYRVAPAGVLLWALRPRMPHGSWWWRSLVLGGLNFSAFYSLQFVAVHRIPGGMVGSLSAAQALLVPFLALALLREQVRALQFVVAAGGVSGVALLVLRGVEAMDAVGVLAGAGTAVAAATGFVLTRRWGVPSGVGPTTALAWQMLAGAALLGPLALAVEGGPPALDAWGGVGVVWLSAAATALAFTLLFGGLHAGTSAVAMSLLTLLNPLVATGLGWLVVGESLTPVQLLGVGLLCAAVVGGQLLVNTGPTRTARTRARPKETPAAAAGDRPRQPIPLRNRVNPSWPVHTTPSGDLRPAREHTGSTRVVARAASHLGVAVSAHHGGESSLHGRGKRACRLDHGTLRTLVARPGRGWVCRARARVRKPEAAARDIEPRIRRQGGLWAACPRPASPEAG</sequence>
<keyword evidence="10" id="KW-1185">Reference proteome</keyword>
<feature type="transmembrane region" description="Helical" evidence="7">
    <location>
        <begin position="262"/>
        <end position="282"/>
    </location>
</feature>
<feature type="transmembrane region" description="Helical" evidence="7">
    <location>
        <begin position="204"/>
        <end position="228"/>
    </location>
</feature>
<feature type="transmembrane region" description="Helical" evidence="7">
    <location>
        <begin position="7"/>
        <end position="27"/>
    </location>
</feature>
<dbReference type="AlphaFoldDB" id="A0A8J3FTG0"/>
<evidence type="ECO:0000256" key="7">
    <source>
        <dbReference type="SAM" id="Phobius"/>
    </source>
</evidence>
<keyword evidence="4 7" id="KW-1133">Transmembrane helix</keyword>
<protein>
    <recommendedName>
        <fullName evidence="8">EamA domain-containing protein</fullName>
    </recommendedName>
</protein>
<gene>
    <name evidence="9" type="ORF">GCM10012275_20240</name>
</gene>
<evidence type="ECO:0000256" key="1">
    <source>
        <dbReference type="ARBA" id="ARBA00004141"/>
    </source>
</evidence>
<evidence type="ECO:0000256" key="2">
    <source>
        <dbReference type="ARBA" id="ARBA00007362"/>
    </source>
</evidence>
<reference evidence="9" key="1">
    <citation type="journal article" date="2014" name="Int. J. Syst. Evol. Microbiol.">
        <title>Complete genome sequence of Corynebacterium casei LMG S-19264T (=DSM 44701T), isolated from a smear-ripened cheese.</title>
        <authorList>
            <consortium name="US DOE Joint Genome Institute (JGI-PGF)"/>
            <person name="Walter F."/>
            <person name="Albersmeier A."/>
            <person name="Kalinowski J."/>
            <person name="Ruckert C."/>
        </authorList>
    </citation>
    <scope>NUCLEOTIDE SEQUENCE</scope>
    <source>
        <strain evidence="9">CGMCC 4.5737</strain>
    </source>
</reference>
<dbReference type="PANTHER" id="PTHR32322">
    <property type="entry name" value="INNER MEMBRANE TRANSPORTER"/>
    <property type="match status" value="1"/>
</dbReference>
<dbReference type="Pfam" id="PF00892">
    <property type="entry name" value="EamA"/>
    <property type="match status" value="2"/>
</dbReference>
<evidence type="ECO:0000259" key="8">
    <source>
        <dbReference type="Pfam" id="PF00892"/>
    </source>
</evidence>
<evidence type="ECO:0000313" key="10">
    <source>
        <dbReference type="Proteomes" id="UP000637578"/>
    </source>
</evidence>
<dbReference type="InterPro" id="IPR037185">
    <property type="entry name" value="EmrE-like"/>
</dbReference>
<dbReference type="GO" id="GO:0016020">
    <property type="term" value="C:membrane"/>
    <property type="evidence" value="ECO:0007669"/>
    <property type="project" value="UniProtKB-SubCell"/>
</dbReference>
<evidence type="ECO:0000256" key="4">
    <source>
        <dbReference type="ARBA" id="ARBA00022989"/>
    </source>
</evidence>
<feature type="transmembrane region" description="Helical" evidence="7">
    <location>
        <begin position="235"/>
        <end position="256"/>
    </location>
</feature>